<dbReference type="PANTHER" id="PTHR43755:SF1">
    <property type="entry name" value="FAD-DEPENDENT PYRIDINE NUCLEOTIDE-DISULPHIDE OXIDOREDUCTASE"/>
    <property type="match status" value="1"/>
</dbReference>
<dbReference type="EC" id="1.6.5.-" evidence="2"/>
<dbReference type="Gene3D" id="3.50.50.60">
    <property type="entry name" value="FAD/NAD(P)-binding domain"/>
    <property type="match status" value="2"/>
</dbReference>
<dbReference type="EMBL" id="JBHTAA010000005">
    <property type="protein sequence ID" value="MFC7204989.1"/>
    <property type="molecule type" value="Genomic_DNA"/>
</dbReference>
<dbReference type="SUPFAM" id="SSF51905">
    <property type="entry name" value="FAD/NAD(P)-binding domain"/>
    <property type="match status" value="2"/>
</dbReference>
<protein>
    <submittedName>
        <fullName evidence="2">NAD(P)/FAD-dependent oxidoreductase</fullName>
        <ecNumber evidence="2">1.6.5.-</ecNumber>
    </submittedName>
</protein>
<evidence type="ECO:0000313" key="2">
    <source>
        <dbReference type="EMBL" id="MFC7204989.1"/>
    </source>
</evidence>
<comment type="caution">
    <text evidence="2">The sequence shown here is derived from an EMBL/GenBank/DDBJ whole genome shotgun (WGS) entry which is preliminary data.</text>
</comment>
<dbReference type="Proteomes" id="UP001596481">
    <property type="component" value="Unassembled WGS sequence"/>
</dbReference>
<accession>A0ABD5ZIF0</accession>
<dbReference type="RefSeq" id="WP_390225160.1">
    <property type="nucleotide sequence ID" value="NZ_JBHTAA010000005.1"/>
</dbReference>
<keyword evidence="2" id="KW-0560">Oxidoreductase</keyword>
<keyword evidence="3" id="KW-1185">Reference proteome</keyword>
<proteinExistence type="predicted"/>
<reference evidence="2 3" key="1">
    <citation type="journal article" date="2019" name="Int. J. Syst. Evol. Microbiol.">
        <title>The Global Catalogue of Microorganisms (GCM) 10K type strain sequencing project: providing services to taxonomists for standard genome sequencing and annotation.</title>
        <authorList>
            <consortium name="The Broad Institute Genomics Platform"/>
            <consortium name="The Broad Institute Genome Sequencing Center for Infectious Disease"/>
            <person name="Wu L."/>
            <person name="Ma J."/>
        </authorList>
    </citation>
    <scope>NUCLEOTIDE SEQUENCE [LARGE SCALE GENOMIC DNA]</scope>
    <source>
        <strain evidence="2 3">DSM 29988</strain>
    </source>
</reference>
<dbReference type="GO" id="GO:0016491">
    <property type="term" value="F:oxidoreductase activity"/>
    <property type="evidence" value="ECO:0007669"/>
    <property type="project" value="UniProtKB-KW"/>
</dbReference>
<evidence type="ECO:0000259" key="1">
    <source>
        <dbReference type="Pfam" id="PF07992"/>
    </source>
</evidence>
<dbReference type="PANTHER" id="PTHR43755">
    <property type="match status" value="1"/>
</dbReference>
<dbReference type="InterPro" id="IPR052541">
    <property type="entry name" value="SQRD"/>
</dbReference>
<dbReference type="PRINTS" id="PR00368">
    <property type="entry name" value="FADPNR"/>
</dbReference>
<dbReference type="Pfam" id="PF07992">
    <property type="entry name" value="Pyr_redox_2"/>
    <property type="match status" value="1"/>
</dbReference>
<dbReference type="InterPro" id="IPR036188">
    <property type="entry name" value="FAD/NAD-bd_sf"/>
</dbReference>
<dbReference type="PRINTS" id="PR00469">
    <property type="entry name" value="PNDRDTASEII"/>
</dbReference>
<sequence length="381" mass="41881">MTQRIVVVGGGTGGTVVSNHLASGLVSEIDAGDVEIILVSDDTKHVYKPVFLYVPFGLAAVEDGVRDMGELLDNRVTFVTNRVRRVDTERKRLVCQAGDEEIPYDKLVLATGSKLDPDAVPGLKDGAHHFYSAKGAEKLRDALADFDGGRLVMSVVGMPHMCPAAPLEFTFIVDDWLRNHGLREQTELVYTYPMPRSHKKPEIAAWADPIFEARDIRVETEFVVEMVDSDTQVITTRSGDELDYDLFVGIPPHRGDEMIIESGLGDEGWVEVNPRTLAATAVPDVYALGDTAALSIPKAGSAAHFQAFTVADRIAAEVRGQTPTKLYDGKTVCFVETGLDHATFVSFDYDHAPTMRRPSKPIHWAKQAYNESYWLTATGML</sequence>
<feature type="domain" description="FAD/NAD(P)-binding" evidence="1">
    <location>
        <begin position="4"/>
        <end position="304"/>
    </location>
</feature>
<evidence type="ECO:0000313" key="3">
    <source>
        <dbReference type="Proteomes" id="UP001596481"/>
    </source>
</evidence>
<dbReference type="InterPro" id="IPR023753">
    <property type="entry name" value="FAD/NAD-binding_dom"/>
</dbReference>
<name>A0ABD5ZIF0_9EURY</name>
<dbReference type="AlphaFoldDB" id="A0ABD5ZIF0"/>
<gene>
    <name evidence="2" type="ORF">ACFQJC_15840</name>
</gene>
<organism evidence="2 3">
    <name type="scientific">Haloferax namakaokahaiae</name>
    <dbReference type="NCBI Taxonomy" id="1748331"/>
    <lineage>
        <taxon>Archaea</taxon>
        <taxon>Methanobacteriati</taxon>
        <taxon>Methanobacteriota</taxon>
        <taxon>Stenosarchaea group</taxon>
        <taxon>Halobacteria</taxon>
        <taxon>Halobacteriales</taxon>
        <taxon>Haloferacaceae</taxon>
        <taxon>Haloferax</taxon>
    </lineage>
</organism>